<dbReference type="PATRIC" id="fig|338187.36.peg.5269"/>
<dbReference type="KEGG" id="vha:VIBHAR_06416"/>
<evidence type="ECO:0000313" key="2">
    <source>
        <dbReference type="Proteomes" id="UP000008152"/>
    </source>
</evidence>
<gene>
    <name evidence="1" type="ordered locus">VIBHAR_06416</name>
</gene>
<proteinExistence type="predicted"/>
<dbReference type="EMBL" id="CP000790">
    <property type="protein sequence ID" value="ABU74307.1"/>
    <property type="molecule type" value="Genomic_DNA"/>
</dbReference>
<name>A7N8L6_VIBC1</name>
<sequence>MGLYASKGDIHCHRICISHTDMVWLFLLFRFYDRESVIE</sequence>
<organism evidence="1 2">
    <name type="scientific">Vibrio campbellii (strain ATCC BAA-1116)</name>
    <dbReference type="NCBI Taxonomy" id="2902295"/>
    <lineage>
        <taxon>Bacteria</taxon>
        <taxon>Pseudomonadati</taxon>
        <taxon>Pseudomonadota</taxon>
        <taxon>Gammaproteobacteria</taxon>
        <taxon>Vibrionales</taxon>
        <taxon>Vibrionaceae</taxon>
        <taxon>Vibrio</taxon>
    </lineage>
</organism>
<accession>A7N8L6</accession>
<dbReference type="AlphaFoldDB" id="A7N8L6"/>
<evidence type="ECO:0000313" key="1">
    <source>
        <dbReference type="EMBL" id="ABU74307.1"/>
    </source>
</evidence>
<protein>
    <submittedName>
        <fullName evidence="1">Uncharacterized protein</fullName>
    </submittedName>
</protein>
<reference evidence="1 2" key="1">
    <citation type="submission" date="2007-08" db="EMBL/GenBank/DDBJ databases">
        <authorList>
            <consortium name="The Vibrio harveyi Genome Sequencing Project"/>
            <person name="Bassler B."/>
            <person name="Clifton S.W."/>
            <person name="Fulton L."/>
            <person name="Delehaunty K."/>
            <person name="Fronick C."/>
            <person name="Harrison M."/>
            <person name="Markivic C."/>
            <person name="Fulton R."/>
            <person name="Tin-Wollam A.-M."/>
            <person name="Shah N."/>
            <person name="Pepin K."/>
            <person name="Nash W."/>
            <person name="Thiruvilangam P."/>
            <person name="Bhonagiri V."/>
            <person name="Waters C."/>
            <person name="Tu K.C."/>
            <person name="Irgon J."/>
            <person name="Wilson R.K."/>
        </authorList>
    </citation>
    <scope>NUCLEOTIDE SEQUENCE [LARGE SCALE GENOMIC DNA]</scope>
    <source>
        <strain evidence="2">ATCC BAA-1116 / BB120</strain>
    </source>
</reference>
<dbReference type="Proteomes" id="UP000008152">
    <property type="component" value="Chromosome II"/>
</dbReference>